<feature type="compositionally biased region" description="Low complexity" evidence="1">
    <location>
        <begin position="503"/>
        <end position="518"/>
    </location>
</feature>
<feature type="compositionally biased region" description="Acidic residues" evidence="1">
    <location>
        <begin position="574"/>
        <end position="587"/>
    </location>
</feature>
<organism evidence="2 3">
    <name type="scientific">Iamia majanohamensis</name>
    <dbReference type="NCBI Taxonomy" id="467976"/>
    <lineage>
        <taxon>Bacteria</taxon>
        <taxon>Bacillati</taxon>
        <taxon>Actinomycetota</taxon>
        <taxon>Acidimicrobiia</taxon>
        <taxon>Acidimicrobiales</taxon>
        <taxon>Iamiaceae</taxon>
        <taxon>Iamia</taxon>
    </lineage>
</organism>
<protein>
    <submittedName>
        <fullName evidence="2">Uncharacterized protein</fullName>
    </submittedName>
</protein>
<feature type="compositionally biased region" description="Basic residues" evidence="1">
    <location>
        <begin position="422"/>
        <end position="431"/>
    </location>
</feature>
<proteinExistence type="predicted"/>
<dbReference type="AlphaFoldDB" id="A0AAE9YBJ4"/>
<evidence type="ECO:0000256" key="1">
    <source>
        <dbReference type="SAM" id="MobiDB-lite"/>
    </source>
</evidence>
<dbReference type="KEGG" id="ima:PO878_10975"/>
<feature type="compositionally biased region" description="Low complexity" evidence="1">
    <location>
        <begin position="534"/>
        <end position="553"/>
    </location>
</feature>
<dbReference type="EMBL" id="CP116942">
    <property type="protein sequence ID" value="WCO65021.1"/>
    <property type="molecule type" value="Genomic_DNA"/>
</dbReference>
<name>A0AAE9YBJ4_9ACTN</name>
<accession>A0AAE9YBJ4</accession>
<feature type="compositionally biased region" description="Basic residues" evidence="1">
    <location>
        <begin position="178"/>
        <end position="190"/>
    </location>
</feature>
<gene>
    <name evidence="2" type="ORF">PO878_10975</name>
</gene>
<feature type="compositionally biased region" description="Basic and acidic residues" evidence="1">
    <location>
        <begin position="163"/>
        <end position="177"/>
    </location>
</feature>
<dbReference type="Proteomes" id="UP001216390">
    <property type="component" value="Chromosome"/>
</dbReference>
<feature type="compositionally biased region" description="Pro residues" evidence="1">
    <location>
        <begin position="454"/>
        <end position="464"/>
    </location>
</feature>
<feature type="compositionally biased region" description="Basic and acidic residues" evidence="1">
    <location>
        <begin position="100"/>
        <end position="154"/>
    </location>
</feature>
<keyword evidence="3" id="KW-1185">Reference proteome</keyword>
<feature type="compositionally biased region" description="Low complexity" evidence="1">
    <location>
        <begin position="465"/>
        <end position="482"/>
    </location>
</feature>
<evidence type="ECO:0000313" key="2">
    <source>
        <dbReference type="EMBL" id="WCO65021.1"/>
    </source>
</evidence>
<feature type="compositionally biased region" description="Low complexity" evidence="1">
    <location>
        <begin position="560"/>
        <end position="573"/>
    </location>
</feature>
<dbReference type="RefSeq" id="WP_272734546.1">
    <property type="nucleotide sequence ID" value="NZ_CP116942.1"/>
</dbReference>
<feature type="compositionally biased region" description="Pro residues" evidence="1">
    <location>
        <begin position="519"/>
        <end position="533"/>
    </location>
</feature>
<reference evidence="2" key="1">
    <citation type="submission" date="2023-01" db="EMBL/GenBank/DDBJ databases">
        <title>The diversity of Class Acidimicrobiia in South China Sea sediment environments and the proposal of Iamia marina sp. nov., a novel species of the genus Iamia.</title>
        <authorList>
            <person name="He Y."/>
            <person name="Tian X."/>
        </authorList>
    </citation>
    <scope>NUCLEOTIDE SEQUENCE</scope>
    <source>
        <strain evidence="2">DSM 19957</strain>
    </source>
</reference>
<feature type="region of interest" description="Disordered" evidence="1">
    <location>
        <begin position="57"/>
        <end position="192"/>
    </location>
</feature>
<evidence type="ECO:0000313" key="3">
    <source>
        <dbReference type="Proteomes" id="UP001216390"/>
    </source>
</evidence>
<sequence length="587" mass="61083">MSRRIDIELTSTRDDGSWTWRAAGAKQPKGVVDASVLPGGASVGDVLRAEVEMGLDGTEVTSVLPPKGPRAEPERLELASRDLSDDELVTSKLVGKKGRRDRDRDGDRRGGPRRGGRDGDRRGGRGDGRPGGRDGRPGGRGRDGGEGRGDRGPRGEGGGRGGPRTDRPRKPRPDDRPKPKRLRPRRTHRKAVLDTLEVHERPIAEEVLQGGIPAVRQAVQKQNEQARAEGRPEVDPAQLEALAERLLPRLRTAEWRDRADAALADIDQLDLRDLRTVVVAADTAARDDETRALATQLKEGLERRIEADQAAWLAEMASLLGDGRVVRALRVSSRPPKAGVPLPADLATRLAEAASASLTAETPTDRWATVLDALALSPVHARVAPESLPAEPSDELKAAAAANGEKVPLVAQALGVEPVAPKRSRGPRRGGAKPGAKQGGGPARGPKGKGPDSRPVPPPPPAPGTPEATAASPAVAEASAEQPTPPAAEAPETPALDERPAEEPTAAAPEVAEASSEEPSPPAAEAPEAPAPVPSDAEATAAAPEVAEASSEEPAPPASEAPEAPAEPTAEGASADDEAPTSDDTPG</sequence>
<feature type="region of interest" description="Disordered" evidence="1">
    <location>
        <begin position="413"/>
        <end position="587"/>
    </location>
</feature>
<feature type="compositionally biased region" description="Basic and acidic residues" evidence="1">
    <location>
        <begin position="69"/>
        <end position="83"/>
    </location>
</feature>